<reference evidence="2" key="2">
    <citation type="submission" date="2021-02" db="EMBL/GenBank/DDBJ databases">
        <authorList>
            <person name="Kimball J.A."/>
            <person name="Haas M.W."/>
            <person name="Macchietto M."/>
            <person name="Kono T."/>
            <person name="Duquette J."/>
            <person name="Shao M."/>
        </authorList>
    </citation>
    <scope>NUCLEOTIDE SEQUENCE</scope>
    <source>
        <tissue evidence="2">Fresh leaf tissue</tissue>
    </source>
</reference>
<name>A0A8J5SE38_ZIZPA</name>
<comment type="caution">
    <text evidence="2">The sequence shown here is derived from an EMBL/GenBank/DDBJ whole genome shotgun (WGS) entry which is preliminary data.</text>
</comment>
<feature type="region of interest" description="Disordered" evidence="1">
    <location>
        <begin position="1"/>
        <end position="54"/>
    </location>
</feature>
<feature type="compositionally biased region" description="Gly residues" evidence="1">
    <location>
        <begin position="1"/>
        <end position="18"/>
    </location>
</feature>
<protein>
    <submittedName>
        <fullName evidence="2">Uncharacterized protein</fullName>
    </submittedName>
</protein>
<evidence type="ECO:0000313" key="3">
    <source>
        <dbReference type="Proteomes" id="UP000729402"/>
    </source>
</evidence>
<dbReference type="AlphaFoldDB" id="A0A8J5SE38"/>
<evidence type="ECO:0000313" key="2">
    <source>
        <dbReference type="EMBL" id="KAG8061327.1"/>
    </source>
</evidence>
<reference evidence="2" key="1">
    <citation type="journal article" date="2021" name="bioRxiv">
        <title>Whole Genome Assembly and Annotation of Northern Wild Rice, Zizania palustris L., Supports a Whole Genome Duplication in the Zizania Genus.</title>
        <authorList>
            <person name="Haas M."/>
            <person name="Kono T."/>
            <person name="Macchietto M."/>
            <person name="Millas R."/>
            <person name="McGilp L."/>
            <person name="Shao M."/>
            <person name="Duquette J."/>
            <person name="Hirsch C.N."/>
            <person name="Kimball J."/>
        </authorList>
    </citation>
    <scope>NUCLEOTIDE SEQUENCE</scope>
    <source>
        <tissue evidence="2">Fresh leaf tissue</tissue>
    </source>
</reference>
<proteinExistence type="predicted"/>
<accession>A0A8J5SE38</accession>
<evidence type="ECO:0000256" key="1">
    <source>
        <dbReference type="SAM" id="MobiDB-lite"/>
    </source>
</evidence>
<dbReference type="Proteomes" id="UP000729402">
    <property type="component" value="Unassembled WGS sequence"/>
</dbReference>
<gene>
    <name evidence="2" type="ORF">GUJ93_ZPchr0003g17484</name>
</gene>
<sequence>MGPASGRGEGVGGRGEGVVAGARDRWGRRSQVRGGGGWASGAGEQRPGQLPMELGAARGGGWGRWVRARVTVAAVNWGERFCHSKCA</sequence>
<dbReference type="EMBL" id="JAAALK010000286">
    <property type="protein sequence ID" value="KAG8061327.1"/>
    <property type="molecule type" value="Genomic_DNA"/>
</dbReference>
<organism evidence="2 3">
    <name type="scientific">Zizania palustris</name>
    <name type="common">Northern wild rice</name>
    <dbReference type="NCBI Taxonomy" id="103762"/>
    <lineage>
        <taxon>Eukaryota</taxon>
        <taxon>Viridiplantae</taxon>
        <taxon>Streptophyta</taxon>
        <taxon>Embryophyta</taxon>
        <taxon>Tracheophyta</taxon>
        <taxon>Spermatophyta</taxon>
        <taxon>Magnoliopsida</taxon>
        <taxon>Liliopsida</taxon>
        <taxon>Poales</taxon>
        <taxon>Poaceae</taxon>
        <taxon>BOP clade</taxon>
        <taxon>Oryzoideae</taxon>
        <taxon>Oryzeae</taxon>
        <taxon>Zizaniinae</taxon>
        <taxon>Zizania</taxon>
    </lineage>
</organism>
<keyword evidence="3" id="KW-1185">Reference proteome</keyword>